<comment type="caution">
    <text evidence="2">The sequence shown here is derived from an EMBL/GenBank/DDBJ whole genome shotgun (WGS) entry which is preliminary data.</text>
</comment>
<evidence type="ECO:0000313" key="2">
    <source>
        <dbReference type="EMBL" id="KAF9327186.1"/>
    </source>
</evidence>
<sequence length="205" mass="22732">MSENFDSPPFTPHTGCPSFDTDDSAPGWRLRRIKATAESRSAPAPLRSLPRDPQFPNHIQRLPLPPRPIHHWTSAIFQVGGTPCLGFRFGSLTNEAPLDFNFLCAGSPANEMKNSSLADFVSSDRFFQKEPCVQAIVDGVEGGQHGDSGSEHVGEEPWNVGLCPLMLDRIQKGPLECLAELWQEQFKEQHIDHEGLDNPMCDLDV</sequence>
<dbReference type="EMBL" id="JAAAUY010000692">
    <property type="protein sequence ID" value="KAF9327186.1"/>
    <property type="molecule type" value="Genomic_DNA"/>
</dbReference>
<keyword evidence="3" id="KW-1185">Reference proteome</keyword>
<evidence type="ECO:0000313" key="3">
    <source>
        <dbReference type="Proteomes" id="UP000696485"/>
    </source>
</evidence>
<feature type="region of interest" description="Disordered" evidence="1">
    <location>
        <begin position="1"/>
        <end position="56"/>
    </location>
</feature>
<name>A0A9P5VJ73_9FUNG</name>
<proteinExistence type="predicted"/>
<evidence type="ECO:0000256" key="1">
    <source>
        <dbReference type="SAM" id="MobiDB-lite"/>
    </source>
</evidence>
<dbReference type="Proteomes" id="UP000696485">
    <property type="component" value="Unassembled WGS sequence"/>
</dbReference>
<dbReference type="AlphaFoldDB" id="A0A9P5VJ73"/>
<gene>
    <name evidence="2" type="ORF">BG006_009473</name>
</gene>
<reference evidence="2" key="1">
    <citation type="journal article" date="2020" name="Fungal Divers.">
        <title>Resolving the Mortierellaceae phylogeny through synthesis of multi-gene phylogenetics and phylogenomics.</title>
        <authorList>
            <person name="Vandepol N."/>
            <person name="Liber J."/>
            <person name="Desiro A."/>
            <person name="Na H."/>
            <person name="Kennedy M."/>
            <person name="Barry K."/>
            <person name="Grigoriev I.V."/>
            <person name="Miller A.N."/>
            <person name="O'Donnell K."/>
            <person name="Stajich J.E."/>
            <person name="Bonito G."/>
        </authorList>
    </citation>
    <scope>NUCLEOTIDE SEQUENCE</scope>
    <source>
        <strain evidence="2">NVP1</strain>
    </source>
</reference>
<accession>A0A9P5VJ73</accession>
<organism evidence="2 3">
    <name type="scientific">Podila minutissima</name>
    <dbReference type="NCBI Taxonomy" id="64525"/>
    <lineage>
        <taxon>Eukaryota</taxon>
        <taxon>Fungi</taxon>
        <taxon>Fungi incertae sedis</taxon>
        <taxon>Mucoromycota</taxon>
        <taxon>Mortierellomycotina</taxon>
        <taxon>Mortierellomycetes</taxon>
        <taxon>Mortierellales</taxon>
        <taxon>Mortierellaceae</taxon>
        <taxon>Podila</taxon>
    </lineage>
</organism>
<protein>
    <submittedName>
        <fullName evidence="2">Uncharacterized protein</fullName>
    </submittedName>
</protein>